<organism evidence="1 2">
    <name type="scientific">Scophthalmus maximus</name>
    <name type="common">Turbot</name>
    <name type="synonym">Psetta maxima</name>
    <dbReference type="NCBI Taxonomy" id="52904"/>
    <lineage>
        <taxon>Eukaryota</taxon>
        <taxon>Metazoa</taxon>
        <taxon>Chordata</taxon>
        <taxon>Craniata</taxon>
        <taxon>Vertebrata</taxon>
        <taxon>Euteleostomi</taxon>
        <taxon>Actinopterygii</taxon>
        <taxon>Neopterygii</taxon>
        <taxon>Teleostei</taxon>
        <taxon>Neoteleostei</taxon>
        <taxon>Acanthomorphata</taxon>
        <taxon>Carangaria</taxon>
        <taxon>Pleuronectiformes</taxon>
        <taxon>Pleuronectoidei</taxon>
        <taxon>Scophthalmidae</taxon>
        <taxon>Scophthalmus</taxon>
    </lineage>
</organism>
<name>A0A6A4RYE3_SCOMX</name>
<accession>A0A6A4RYE3</accession>
<evidence type="ECO:0000313" key="2">
    <source>
        <dbReference type="Proteomes" id="UP000438429"/>
    </source>
</evidence>
<dbReference type="EMBL" id="VEVO01000020">
    <property type="protein sequence ID" value="KAF0024938.1"/>
    <property type="molecule type" value="Genomic_DNA"/>
</dbReference>
<dbReference type="AlphaFoldDB" id="A0A6A4RYE3"/>
<sequence>MVKSPLVHLLSEALRIFRKESCFGCVVDHLSQNQHECLENASDYYYMTNFHEVNKRLLPDRFIPAVQKTLEAYQIKVSDCSVLGLTEAFLRCERRIGEKTLHVFFKLTGGEVLKIKILRKSAEFWLEG</sequence>
<protein>
    <submittedName>
        <fullName evidence="1">Uncharacterized protein</fullName>
    </submittedName>
</protein>
<gene>
    <name evidence="1" type="ORF">F2P81_021819</name>
</gene>
<proteinExistence type="predicted"/>
<reference evidence="1 2" key="1">
    <citation type="submission" date="2019-06" db="EMBL/GenBank/DDBJ databases">
        <title>Draft genomes of female and male turbot (Scophthalmus maximus).</title>
        <authorList>
            <person name="Xu H."/>
            <person name="Xu X.-W."/>
            <person name="Shao C."/>
            <person name="Chen S."/>
        </authorList>
    </citation>
    <scope>NUCLEOTIDE SEQUENCE [LARGE SCALE GENOMIC DNA]</scope>
    <source>
        <strain evidence="1">Ysfricsl-2016a</strain>
        <tissue evidence="1">Blood</tissue>
    </source>
</reference>
<comment type="caution">
    <text evidence="1">The sequence shown here is derived from an EMBL/GenBank/DDBJ whole genome shotgun (WGS) entry which is preliminary data.</text>
</comment>
<evidence type="ECO:0000313" key="1">
    <source>
        <dbReference type="EMBL" id="KAF0024938.1"/>
    </source>
</evidence>
<dbReference type="Proteomes" id="UP000438429">
    <property type="component" value="Unassembled WGS sequence"/>
</dbReference>